<feature type="region of interest" description="Disordered" evidence="1">
    <location>
        <begin position="1"/>
        <end position="44"/>
    </location>
</feature>
<name>A8PF67_COPC7</name>
<dbReference type="VEuPathDB" id="FungiDB:CC1G_03171"/>
<dbReference type="KEGG" id="cci:CC1G_03171"/>
<keyword evidence="3" id="KW-1185">Reference proteome</keyword>
<feature type="compositionally biased region" description="Low complexity" evidence="1">
    <location>
        <begin position="278"/>
        <end position="298"/>
    </location>
</feature>
<dbReference type="EMBL" id="AACS02000008">
    <property type="protein sequence ID" value="EAU80995.1"/>
    <property type="molecule type" value="Genomic_DNA"/>
</dbReference>
<feature type="compositionally biased region" description="Basic and acidic residues" evidence="1">
    <location>
        <begin position="265"/>
        <end position="276"/>
    </location>
</feature>
<comment type="caution">
    <text evidence="2">The sequence shown here is derived from an EMBL/GenBank/DDBJ whole genome shotgun (WGS) entry which is preliminary data.</text>
</comment>
<dbReference type="STRING" id="240176.A8PF67"/>
<proteinExistence type="predicted"/>
<organism evidence="2 3">
    <name type="scientific">Coprinopsis cinerea (strain Okayama-7 / 130 / ATCC MYA-4618 / FGSC 9003)</name>
    <name type="common">Inky cap fungus</name>
    <name type="synonym">Hormographiella aspergillata</name>
    <dbReference type="NCBI Taxonomy" id="240176"/>
    <lineage>
        <taxon>Eukaryota</taxon>
        <taxon>Fungi</taxon>
        <taxon>Dikarya</taxon>
        <taxon>Basidiomycota</taxon>
        <taxon>Agaricomycotina</taxon>
        <taxon>Agaricomycetes</taxon>
        <taxon>Agaricomycetidae</taxon>
        <taxon>Agaricales</taxon>
        <taxon>Agaricineae</taxon>
        <taxon>Psathyrellaceae</taxon>
        <taxon>Coprinopsis</taxon>
    </lineage>
</organism>
<feature type="region of interest" description="Disordered" evidence="1">
    <location>
        <begin position="254"/>
        <end position="298"/>
    </location>
</feature>
<sequence>MRRIAKERSSSSDQRALHHLPARPFPVSDQTSRADTPPSEESTMDYCPPELHSYIAYLACLTDHGPTIRSLSLVSRYFHDISAPYLYHTISLQNEETTFSLLQKLDTLAPSSRRNIRHFFLSYPQPKSPQPNAKLQNAIIRLVTLCAPSLHTLTLDASQNLAQSPALLSRIWRTRFPELRNLTISGFYPFPTSTTPSQPNFPRLTHLHLHGNRNPHGLLQFGGLSKSCPNLTHLKVSGLSMAVTFAMELQEAMTASGSRDGSPAESRDSDPWDDLRFSTSPLSSAITSSQTPLPSLSALPPKLTSLTVEPAPELEVTGRGYHPTAWMKDRSMMEALRGIAKAACNADGEGETSGEDSCGLQGDVHGISYTLLSRPSRPRDSNYFRDDWREQVEGTTTTW</sequence>
<reference evidence="2 3" key="1">
    <citation type="journal article" date="2010" name="Proc. Natl. Acad. Sci. U.S.A.">
        <title>Insights into evolution of multicellular fungi from the assembled chromosomes of the mushroom Coprinopsis cinerea (Coprinus cinereus).</title>
        <authorList>
            <person name="Stajich J.E."/>
            <person name="Wilke S.K."/>
            <person name="Ahren D."/>
            <person name="Au C.H."/>
            <person name="Birren B.W."/>
            <person name="Borodovsky M."/>
            <person name="Burns C."/>
            <person name="Canback B."/>
            <person name="Casselton L.A."/>
            <person name="Cheng C.K."/>
            <person name="Deng J."/>
            <person name="Dietrich F.S."/>
            <person name="Fargo D.C."/>
            <person name="Farman M.L."/>
            <person name="Gathman A.C."/>
            <person name="Goldberg J."/>
            <person name="Guigo R."/>
            <person name="Hoegger P.J."/>
            <person name="Hooker J.B."/>
            <person name="Huggins A."/>
            <person name="James T.Y."/>
            <person name="Kamada T."/>
            <person name="Kilaru S."/>
            <person name="Kodira C."/>
            <person name="Kues U."/>
            <person name="Kupfer D."/>
            <person name="Kwan H.S."/>
            <person name="Lomsadze A."/>
            <person name="Li W."/>
            <person name="Lilly W.W."/>
            <person name="Ma L.J."/>
            <person name="Mackey A.J."/>
            <person name="Manning G."/>
            <person name="Martin F."/>
            <person name="Muraguchi H."/>
            <person name="Natvig D.O."/>
            <person name="Palmerini H."/>
            <person name="Ramesh M.A."/>
            <person name="Rehmeyer C.J."/>
            <person name="Roe B.A."/>
            <person name="Shenoy N."/>
            <person name="Stanke M."/>
            <person name="Ter-Hovhannisyan V."/>
            <person name="Tunlid A."/>
            <person name="Velagapudi R."/>
            <person name="Vision T.J."/>
            <person name="Zeng Q."/>
            <person name="Zolan M.E."/>
            <person name="Pukkila P.J."/>
        </authorList>
    </citation>
    <scope>NUCLEOTIDE SEQUENCE [LARGE SCALE GENOMIC DNA]</scope>
    <source>
        <strain evidence="3">Okayama-7 / 130 / ATCC MYA-4618 / FGSC 9003</strain>
    </source>
</reference>
<evidence type="ECO:0000256" key="1">
    <source>
        <dbReference type="SAM" id="MobiDB-lite"/>
    </source>
</evidence>
<dbReference type="AlphaFoldDB" id="A8PF67"/>
<dbReference type="eggNOG" id="ENOG502SS8K">
    <property type="taxonomic scope" value="Eukaryota"/>
</dbReference>
<feature type="compositionally biased region" description="Basic and acidic residues" evidence="1">
    <location>
        <begin position="1"/>
        <end position="10"/>
    </location>
</feature>
<gene>
    <name evidence="2" type="ORF">CC1G_03171</name>
</gene>
<evidence type="ECO:0008006" key="4">
    <source>
        <dbReference type="Google" id="ProtNLM"/>
    </source>
</evidence>
<dbReference type="SUPFAM" id="SSF52047">
    <property type="entry name" value="RNI-like"/>
    <property type="match status" value="1"/>
</dbReference>
<evidence type="ECO:0000313" key="2">
    <source>
        <dbReference type="EMBL" id="EAU80995.1"/>
    </source>
</evidence>
<accession>A8PF67</accession>
<dbReference type="RefSeq" id="XP_001840942.1">
    <property type="nucleotide sequence ID" value="XM_001840890.1"/>
</dbReference>
<protein>
    <recommendedName>
        <fullName evidence="4">F-box domain-containing protein</fullName>
    </recommendedName>
</protein>
<dbReference type="Proteomes" id="UP000001861">
    <property type="component" value="Unassembled WGS sequence"/>
</dbReference>
<evidence type="ECO:0000313" key="3">
    <source>
        <dbReference type="Proteomes" id="UP000001861"/>
    </source>
</evidence>
<dbReference type="Gene3D" id="3.80.10.10">
    <property type="entry name" value="Ribonuclease Inhibitor"/>
    <property type="match status" value="1"/>
</dbReference>
<dbReference type="InParanoid" id="A8PF67"/>
<dbReference type="OrthoDB" id="3256367at2759"/>
<dbReference type="GeneID" id="6017598"/>
<dbReference type="InterPro" id="IPR032675">
    <property type="entry name" value="LRR_dom_sf"/>
</dbReference>
<dbReference type="OMA" id="AETENHH"/>